<evidence type="ECO:0000256" key="5">
    <source>
        <dbReference type="ARBA" id="ARBA00023136"/>
    </source>
</evidence>
<feature type="transmembrane region" description="Helical" evidence="6">
    <location>
        <begin position="12"/>
        <end position="35"/>
    </location>
</feature>
<evidence type="ECO:0000256" key="4">
    <source>
        <dbReference type="ARBA" id="ARBA00022989"/>
    </source>
</evidence>
<dbReference type="Gene3D" id="1.20.1640.10">
    <property type="entry name" value="Multidrug efflux transporter AcrB transmembrane domain"/>
    <property type="match status" value="2"/>
</dbReference>
<feature type="transmembrane region" description="Helical" evidence="6">
    <location>
        <begin position="725"/>
        <end position="745"/>
    </location>
</feature>
<evidence type="ECO:0000256" key="6">
    <source>
        <dbReference type="SAM" id="Phobius"/>
    </source>
</evidence>
<keyword evidence="4 6" id="KW-1133">Transmembrane helix</keyword>
<evidence type="ECO:0000313" key="8">
    <source>
        <dbReference type="EMBL" id="MBD2858858.1"/>
    </source>
</evidence>
<feature type="domain" description="Membrane transport protein MMPL" evidence="7">
    <location>
        <begin position="216"/>
        <end position="417"/>
    </location>
</feature>
<evidence type="ECO:0000313" key="9">
    <source>
        <dbReference type="Proteomes" id="UP000610558"/>
    </source>
</evidence>
<comment type="subcellular location">
    <subcellularLocation>
        <location evidence="1">Cell membrane</location>
        <topology evidence="1">Multi-pass membrane protein</topology>
    </subcellularLocation>
</comment>
<dbReference type="InterPro" id="IPR004869">
    <property type="entry name" value="MMPL_dom"/>
</dbReference>
<evidence type="ECO:0000256" key="2">
    <source>
        <dbReference type="ARBA" id="ARBA00022475"/>
    </source>
</evidence>
<protein>
    <submittedName>
        <fullName evidence="8">MMPL family transporter</fullName>
    </submittedName>
</protein>
<dbReference type="InterPro" id="IPR050545">
    <property type="entry name" value="Mycobact_MmpL"/>
</dbReference>
<evidence type="ECO:0000256" key="1">
    <source>
        <dbReference type="ARBA" id="ARBA00004651"/>
    </source>
</evidence>
<sequence>MNAIVESLYQKILLRHAALAMVILVAVLGWLGSYIPSLKLDASSEALVLEGDTSLAYYRQIVKRYGSEDFLVVTYRPNGFLLADRQLQTIDAMRAKFAALPGVSGVTTILDVPLLDSPRVGLSQVTGGDIPTLRDPKIDRELALKEFTSSPIYRQLLTSIDGKTTVLQVNLQRDEKYFELMNIRNDLRDAARMGDIESELKLHAAEKAFADYTAEAHERSEELVASARGIIEEYRGDAQLFLGGVPMITVDMIDFVKGDLKLFGTGILLFIVAMLAVIFRSLRWVLIPLSTCLGTVVFMLGLLGFLDWRLTVISANFVALLLILTLAITIHLVVRYRELANEFPKASQYDIVLQTVQKMLRPCLYTALTTLVAFASLVVSGIRPVIDFGWMMTMGVLAALVMAFVILPCVLMLLPRKEERGGEASKTSFTLMFAKATEHYGGVIIVVSVLLLALSGWGISQLKVENRFIDYFHDTTEIYQGMETIDSELGGTIGLDIILDMPKPTAEVEVDTPVASATAPAADLADDEFANDDFAGDDFADDPFATDPFAEDFGGSFGSSASTSDSYWFTVAGLKRIQEVHDYMDGLEETGKVLSLATFYEVMQMVMGNVDDLQLALAARSLPESINEILIDPYLSVEADQARISLRVKETSRTLHRNELLKQVRAHLIDDLGFEPEQVHLTGMLVLYNNMLQSLFKSQILTLSAVFVAILAMFMVLFRSFSLALIALTPNLLAAGAVLGGMGLAGIPLDMMTITIAAITVGIGVDDTIHYVHRFISEFPKDRNYLQTMYRCHGSIGRAMYYTSVIIIFGFSILMLSNFTPSIYFGLLTALAMIAALAGAMLLLPKLVLVFKPLGPEGVAADVVVKTAE</sequence>
<feature type="transmembrane region" description="Helical" evidence="6">
    <location>
        <begin position="363"/>
        <end position="382"/>
    </location>
</feature>
<dbReference type="GO" id="GO:0022857">
    <property type="term" value="F:transmembrane transporter activity"/>
    <property type="evidence" value="ECO:0007669"/>
    <property type="project" value="InterPro"/>
</dbReference>
<comment type="caution">
    <text evidence="8">The sequence shown here is derived from an EMBL/GenBank/DDBJ whole genome shotgun (WGS) entry which is preliminary data.</text>
</comment>
<name>A0A927GW81_9GAMM</name>
<feature type="transmembrane region" description="Helical" evidence="6">
    <location>
        <begin position="823"/>
        <end position="844"/>
    </location>
</feature>
<dbReference type="Pfam" id="PF03176">
    <property type="entry name" value="MMPL"/>
    <property type="match status" value="2"/>
</dbReference>
<feature type="transmembrane region" description="Helical" evidence="6">
    <location>
        <begin position="799"/>
        <end position="817"/>
    </location>
</feature>
<feature type="transmembrane region" description="Helical" evidence="6">
    <location>
        <begin position="751"/>
        <end position="773"/>
    </location>
</feature>
<proteinExistence type="predicted"/>
<dbReference type="GO" id="GO:0005886">
    <property type="term" value="C:plasma membrane"/>
    <property type="evidence" value="ECO:0007669"/>
    <property type="project" value="UniProtKB-SubCell"/>
</dbReference>
<evidence type="ECO:0000256" key="3">
    <source>
        <dbReference type="ARBA" id="ARBA00022692"/>
    </source>
</evidence>
<keyword evidence="2" id="KW-1003">Cell membrane</keyword>
<dbReference type="RefSeq" id="WP_190764105.1">
    <property type="nucleotide sequence ID" value="NZ_JACXLD010000003.1"/>
</dbReference>
<feature type="transmembrane region" description="Helical" evidence="6">
    <location>
        <begin position="262"/>
        <end position="279"/>
    </location>
</feature>
<keyword evidence="9" id="KW-1185">Reference proteome</keyword>
<feature type="transmembrane region" description="Helical" evidence="6">
    <location>
        <begin position="312"/>
        <end position="334"/>
    </location>
</feature>
<dbReference type="PRINTS" id="PR00702">
    <property type="entry name" value="ACRIFLAVINRP"/>
</dbReference>
<feature type="transmembrane region" description="Helical" evidence="6">
    <location>
        <begin position="388"/>
        <end position="414"/>
    </location>
</feature>
<dbReference type="EMBL" id="JACXLD010000003">
    <property type="protein sequence ID" value="MBD2858858.1"/>
    <property type="molecule type" value="Genomic_DNA"/>
</dbReference>
<feature type="transmembrane region" description="Helical" evidence="6">
    <location>
        <begin position="286"/>
        <end position="306"/>
    </location>
</feature>
<keyword evidence="5 6" id="KW-0472">Membrane</keyword>
<dbReference type="PANTHER" id="PTHR33406">
    <property type="entry name" value="MEMBRANE PROTEIN MJ1562-RELATED"/>
    <property type="match status" value="1"/>
</dbReference>
<feature type="transmembrane region" description="Helical" evidence="6">
    <location>
        <begin position="440"/>
        <end position="459"/>
    </location>
</feature>
<accession>A0A927GW81</accession>
<dbReference type="AlphaFoldDB" id="A0A927GW81"/>
<feature type="transmembrane region" description="Helical" evidence="6">
    <location>
        <begin position="700"/>
        <end position="718"/>
    </location>
</feature>
<organism evidence="8 9">
    <name type="scientific">Spongiibacter pelagi</name>
    <dbReference type="NCBI Taxonomy" id="2760804"/>
    <lineage>
        <taxon>Bacteria</taxon>
        <taxon>Pseudomonadati</taxon>
        <taxon>Pseudomonadota</taxon>
        <taxon>Gammaproteobacteria</taxon>
        <taxon>Cellvibrionales</taxon>
        <taxon>Spongiibacteraceae</taxon>
        <taxon>Spongiibacter</taxon>
    </lineage>
</organism>
<dbReference type="SUPFAM" id="SSF82866">
    <property type="entry name" value="Multidrug efflux transporter AcrB transmembrane domain"/>
    <property type="match status" value="2"/>
</dbReference>
<gene>
    <name evidence="8" type="ORF">IB286_07515</name>
</gene>
<feature type="domain" description="Membrane transport protein MMPL" evidence="7">
    <location>
        <begin position="634"/>
        <end position="850"/>
    </location>
</feature>
<dbReference type="Proteomes" id="UP000610558">
    <property type="component" value="Unassembled WGS sequence"/>
</dbReference>
<keyword evidence="3 6" id="KW-0812">Transmembrane</keyword>
<evidence type="ECO:0000259" key="7">
    <source>
        <dbReference type="Pfam" id="PF03176"/>
    </source>
</evidence>
<dbReference type="InterPro" id="IPR001036">
    <property type="entry name" value="Acrflvin-R"/>
</dbReference>
<reference evidence="8" key="1">
    <citation type="submission" date="2020-09" db="EMBL/GenBank/DDBJ databases">
        <authorList>
            <person name="Yoon J.-W."/>
        </authorList>
    </citation>
    <scope>NUCLEOTIDE SEQUENCE</scope>
    <source>
        <strain evidence="8">KMU-158</strain>
    </source>
</reference>
<dbReference type="PANTHER" id="PTHR33406:SF12">
    <property type="entry name" value="BLR2997 PROTEIN"/>
    <property type="match status" value="1"/>
</dbReference>